<sequence>MSFVNTAVKHVTPTNLAAPSSEWAAIGSPIADAHAVLAGAENGSAGRGHRGCAVVRCPSGFTRTTELTGAQP</sequence>
<keyword evidence="2" id="KW-1185">Reference proteome</keyword>
<proteinExistence type="predicted"/>
<dbReference type="AlphaFoldDB" id="A0A7I7MV93"/>
<evidence type="ECO:0000313" key="1">
    <source>
        <dbReference type="EMBL" id="BBX76194.1"/>
    </source>
</evidence>
<evidence type="ECO:0000313" key="2">
    <source>
        <dbReference type="Proteomes" id="UP000467236"/>
    </source>
</evidence>
<protein>
    <submittedName>
        <fullName evidence="1">Uncharacterized protein</fullName>
    </submittedName>
</protein>
<dbReference type="EMBL" id="AP022575">
    <property type="protein sequence ID" value="BBX76194.1"/>
    <property type="molecule type" value="Genomic_DNA"/>
</dbReference>
<dbReference type="KEGG" id="mshj:MSHI_41000"/>
<gene>
    <name evidence="1" type="ORF">MSHI_41000</name>
</gene>
<accession>A0A7I7MV93</accession>
<organism evidence="1 2">
    <name type="scientific">Mycobacterium shinjukuense</name>
    <dbReference type="NCBI Taxonomy" id="398694"/>
    <lineage>
        <taxon>Bacteria</taxon>
        <taxon>Bacillati</taxon>
        <taxon>Actinomycetota</taxon>
        <taxon>Actinomycetes</taxon>
        <taxon>Mycobacteriales</taxon>
        <taxon>Mycobacteriaceae</taxon>
        <taxon>Mycobacterium</taxon>
    </lineage>
</organism>
<dbReference type="Proteomes" id="UP000467236">
    <property type="component" value="Chromosome"/>
</dbReference>
<reference evidence="1 2" key="1">
    <citation type="journal article" date="2019" name="Emerg. Microbes Infect.">
        <title>Comprehensive subspecies identification of 175 nontuberculous mycobacteria species based on 7547 genomic profiles.</title>
        <authorList>
            <person name="Matsumoto Y."/>
            <person name="Kinjo T."/>
            <person name="Motooka D."/>
            <person name="Nabeya D."/>
            <person name="Jung N."/>
            <person name="Uechi K."/>
            <person name="Horii T."/>
            <person name="Iida T."/>
            <person name="Fujita J."/>
            <person name="Nakamura S."/>
        </authorList>
    </citation>
    <scope>NUCLEOTIDE SEQUENCE [LARGE SCALE GENOMIC DNA]</scope>
    <source>
        <strain evidence="1 2">JCM 14233</strain>
    </source>
</reference>
<name>A0A7I7MV93_9MYCO</name>